<dbReference type="Pfam" id="PF09084">
    <property type="entry name" value="NMT1"/>
    <property type="match status" value="1"/>
</dbReference>
<dbReference type="GO" id="GO:0009228">
    <property type="term" value="P:thiamine biosynthetic process"/>
    <property type="evidence" value="ECO:0007669"/>
    <property type="project" value="UniProtKB-KW"/>
</dbReference>
<evidence type="ECO:0000256" key="5">
    <source>
        <dbReference type="ARBA" id="ARBA00022679"/>
    </source>
</evidence>
<evidence type="ECO:0000313" key="15">
    <source>
        <dbReference type="Proteomes" id="UP000249081"/>
    </source>
</evidence>
<organism evidence="14 15">
    <name type="scientific">Shackletoniella antarctica</name>
    <dbReference type="NCBI Taxonomy" id="268115"/>
    <lineage>
        <taxon>Bacteria</taxon>
        <taxon>Bacillati</taxon>
        <taxon>Cyanobacteriota</taxon>
        <taxon>Cyanophyceae</taxon>
        <taxon>Oculatellales</taxon>
        <taxon>Oculatellaceae</taxon>
        <taxon>Shackletoniella</taxon>
    </lineage>
</organism>
<keyword evidence="7" id="KW-0663">Pyridoxal phosphate</keyword>
<dbReference type="PROSITE" id="PS51257">
    <property type="entry name" value="PROKAR_LIPOPROTEIN"/>
    <property type="match status" value="1"/>
</dbReference>
<keyword evidence="8" id="KW-0784">Thiamine biosynthesis</keyword>
<proteinExistence type="inferred from homology"/>
<keyword evidence="12" id="KW-0732">Signal</keyword>
<dbReference type="SUPFAM" id="SSF53850">
    <property type="entry name" value="Periplasmic binding protein-like II"/>
    <property type="match status" value="1"/>
</dbReference>
<comment type="similarity">
    <text evidence="3">Belongs to the NMT1/THI5 family.</text>
</comment>
<evidence type="ECO:0000256" key="9">
    <source>
        <dbReference type="ARBA" id="ARBA00023004"/>
    </source>
</evidence>
<reference evidence="14 15" key="2">
    <citation type="submission" date="2018-06" db="EMBL/GenBank/DDBJ databases">
        <title>Metagenomic assembly of (sub)arctic Cyanobacteria and their associated microbiome from non-axenic cultures.</title>
        <authorList>
            <person name="Baurain D."/>
        </authorList>
    </citation>
    <scope>NUCLEOTIDE SEQUENCE [LARGE SCALE GENOMIC DNA]</scope>
    <source>
        <strain evidence="14">ULC041bin1</strain>
    </source>
</reference>
<comment type="function">
    <text evidence="1">Responsible for the formation of the pyrimidine heterocycle in the thiamine biosynthesis pathway. Catalyzes the formation of hydroxymethylpyrimidine phosphate (HMP-P) from histidine and pyridoxal phosphate (PLP). The protein uses PLP and the active site histidine to form HMP-P, generating an inactive enzyme. The enzyme can only undergo a single turnover, which suggests it is a suicide enzyme.</text>
</comment>
<evidence type="ECO:0000256" key="3">
    <source>
        <dbReference type="ARBA" id="ARBA00009406"/>
    </source>
</evidence>
<evidence type="ECO:0000256" key="11">
    <source>
        <dbReference type="ARBA" id="ARBA00048179"/>
    </source>
</evidence>
<feature type="domain" description="SsuA/THI5-like" evidence="13">
    <location>
        <begin position="63"/>
        <end position="278"/>
    </location>
</feature>
<dbReference type="EMBL" id="QBMN01000003">
    <property type="protein sequence ID" value="PZO45633.1"/>
    <property type="molecule type" value="Genomic_DNA"/>
</dbReference>
<evidence type="ECO:0000313" key="14">
    <source>
        <dbReference type="EMBL" id="PZO45633.1"/>
    </source>
</evidence>
<evidence type="ECO:0000256" key="4">
    <source>
        <dbReference type="ARBA" id="ARBA00011738"/>
    </source>
</evidence>
<evidence type="ECO:0000256" key="1">
    <source>
        <dbReference type="ARBA" id="ARBA00003469"/>
    </source>
</evidence>
<evidence type="ECO:0000256" key="10">
    <source>
        <dbReference type="ARBA" id="ARBA00033171"/>
    </source>
</evidence>
<comment type="caution">
    <text evidence="14">The sequence shown here is derived from an EMBL/GenBank/DDBJ whole genome shotgun (WGS) entry which is preliminary data.</text>
</comment>
<dbReference type="AlphaFoldDB" id="A0A2W4WKH7"/>
<comment type="catalytic activity">
    <reaction evidence="11">
        <text>N(6)-(pyridoxal phosphate)-L-lysyl-[4-amino-5-hydroxymethyl-2-methylpyrimidine phosphate synthase] + L-histidyl-[4-amino-5-hydroxymethyl-2-methylpyrimidine phosphate synthase] + 2 Fe(3+) + 4 H2O = L-lysyl-[4-amino-5-hydroxymethyl-2-methylpyrimidine phosphate synthase] + (2S)-2-amino-5-hydroxy-4-oxopentanoyl-[4-amino-5-hydroxymethyl-2-methylpyrimidine phosphate synthase] + 4-amino-2-methyl-5-(phosphooxymethyl)pyrimidine + 3-oxopropanoate + 2 Fe(2+) + 2 H(+)</text>
        <dbReference type="Rhea" id="RHEA:65756"/>
        <dbReference type="Rhea" id="RHEA-COMP:16892"/>
        <dbReference type="Rhea" id="RHEA-COMP:16893"/>
        <dbReference type="Rhea" id="RHEA-COMP:16894"/>
        <dbReference type="Rhea" id="RHEA-COMP:16895"/>
        <dbReference type="ChEBI" id="CHEBI:15377"/>
        <dbReference type="ChEBI" id="CHEBI:15378"/>
        <dbReference type="ChEBI" id="CHEBI:29033"/>
        <dbReference type="ChEBI" id="CHEBI:29034"/>
        <dbReference type="ChEBI" id="CHEBI:29969"/>
        <dbReference type="ChEBI" id="CHEBI:29979"/>
        <dbReference type="ChEBI" id="CHEBI:33190"/>
        <dbReference type="ChEBI" id="CHEBI:58354"/>
        <dbReference type="ChEBI" id="CHEBI:143915"/>
        <dbReference type="ChEBI" id="CHEBI:157692"/>
    </reaction>
    <physiologicalReaction direction="left-to-right" evidence="11">
        <dbReference type="Rhea" id="RHEA:65757"/>
    </physiologicalReaction>
</comment>
<evidence type="ECO:0000256" key="7">
    <source>
        <dbReference type="ARBA" id="ARBA00022898"/>
    </source>
</evidence>
<dbReference type="GO" id="GO:0046872">
    <property type="term" value="F:metal ion binding"/>
    <property type="evidence" value="ECO:0007669"/>
    <property type="project" value="UniProtKB-KW"/>
</dbReference>
<evidence type="ECO:0000256" key="6">
    <source>
        <dbReference type="ARBA" id="ARBA00022723"/>
    </source>
</evidence>
<dbReference type="Gene3D" id="3.40.190.10">
    <property type="entry name" value="Periplasmic binding protein-like II"/>
    <property type="match status" value="2"/>
</dbReference>
<keyword evidence="9" id="KW-0408">Iron</keyword>
<comment type="subunit">
    <text evidence="4">Homodimer.</text>
</comment>
<protein>
    <recommendedName>
        <fullName evidence="10">Thiamine pyrimidine synthase</fullName>
    </recommendedName>
</protein>
<accession>A0A2W4WKH7</accession>
<name>A0A2W4WKH7_9CYAN</name>
<dbReference type="GO" id="GO:0016740">
    <property type="term" value="F:transferase activity"/>
    <property type="evidence" value="ECO:0007669"/>
    <property type="project" value="UniProtKB-KW"/>
</dbReference>
<feature type="chain" id="PRO_5016081834" description="Thiamine pyrimidine synthase" evidence="12">
    <location>
        <begin position="22"/>
        <end position="362"/>
    </location>
</feature>
<sequence length="362" mass="38353">MISIRSIAGSLLLATTLGLVACGGGAEVATTDSPAAEETAAPATDELTPVSFTLSWLLQAVDAPLAVGLEQGYFAEEGLEVSFERGFGSADSITKIAAGQYDIGEGDMYSMMEFNDQNPDDQLVAVAIKYNRSPFAIVTKADSDFDTPAELGGANLAAPAGDGPRRLWPVLAKEVGADPDSVEWTNVEPQLRESLLAQGSADGISCFSITCLPVLNQKLGLPPEDLNVFYYNDHGLDLYGNALIVRKDFLEANPEVVQGFVAAYLRGLKEALADPDAALQAVVDLADDELFDVAIESERIAIALDRLYTSPEVETQGLGGVDPDRLATTIDQVVEGFGLSSTPSVEEVFDDSALPPVSDRML</sequence>
<evidence type="ECO:0000256" key="12">
    <source>
        <dbReference type="SAM" id="SignalP"/>
    </source>
</evidence>
<dbReference type="PANTHER" id="PTHR31528:SF1">
    <property type="entry name" value="4-AMINO-5-HYDROXYMETHYL-2-METHYLPYRIMIDINE PHOSPHATE SYNTHASE THI11-RELATED"/>
    <property type="match status" value="1"/>
</dbReference>
<keyword evidence="6" id="KW-0479">Metal-binding</keyword>
<feature type="signal peptide" evidence="12">
    <location>
        <begin position="1"/>
        <end position="21"/>
    </location>
</feature>
<gene>
    <name evidence="14" type="ORF">DCF17_00860</name>
</gene>
<comment type="pathway">
    <text evidence="2">Cofactor biosynthesis; thiamine diphosphate biosynthesis.</text>
</comment>
<dbReference type="PANTHER" id="PTHR31528">
    <property type="entry name" value="4-AMINO-5-HYDROXYMETHYL-2-METHYLPYRIMIDINE PHOSPHATE SYNTHASE THI11-RELATED"/>
    <property type="match status" value="1"/>
</dbReference>
<evidence type="ECO:0000256" key="8">
    <source>
        <dbReference type="ARBA" id="ARBA00022977"/>
    </source>
</evidence>
<dbReference type="InterPro" id="IPR015168">
    <property type="entry name" value="SsuA/THI5"/>
</dbReference>
<evidence type="ECO:0000259" key="13">
    <source>
        <dbReference type="Pfam" id="PF09084"/>
    </source>
</evidence>
<keyword evidence="5" id="KW-0808">Transferase</keyword>
<dbReference type="Proteomes" id="UP000249081">
    <property type="component" value="Unassembled WGS sequence"/>
</dbReference>
<dbReference type="InterPro" id="IPR027939">
    <property type="entry name" value="NMT1/THI5"/>
</dbReference>
<evidence type="ECO:0000256" key="2">
    <source>
        <dbReference type="ARBA" id="ARBA00004948"/>
    </source>
</evidence>
<reference evidence="15" key="1">
    <citation type="submission" date="2018-04" db="EMBL/GenBank/DDBJ databases">
        <authorList>
            <person name="Cornet L."/>
        </authorList>
    </citation>
    <scope>NUCLEOTIDE SEQUENCE [LARGE SCALE GENOMIC DNA]</scope>
</reference>